<feature type="domain" description="CCHC-type" evidence="10">
    <location>
        <begin position="434"/>
        <end position="447"/>
    </location>
</feature>
<feature type="compositionally biased region" description="Basic residues" evidence="9">
    <location>
        <begin position="172"/>
        <end position="183"/>
    </location>
</feature>
<dbReference type="EMBL" id="SGPM01000126">
    <property type="protein sequence ID" value="THH29387.1"/>
    <property type="molecule type" value="Genomic_DNA"/>
</dbReference>
<keyword evidence="5 8" id="KW-0863">Zinc-finger</keyword>
<feature type="compositionally biased region" description="Basic and acidic residues" evidence="9">
    <location>
        <begin position="657"/>
        <end position="689"/>
    </location>
</feature>
<dbReference type="GO" id="GO:0071035">
    <property type="term" value="P:nuclear polyadenylation-dependent rRNA catabolic process"/>
    <property type="evidence" value="ECO:0007669"/>
    <property type="project" value="TreeGrafter"/>
</dbReference>
<evidence type="ECO:0000259" key="10">
    <source>
        <dbReference type="PROSITE" id="PS50158"/>
    </source>
</evidence>
<dbReference type="GO" id="GO:0071036">
    <property type="term" value="P:nuclear polyadenylation-dependent snoRNA catabolic process"/>
    <property type="evidence" value="ECO:0007669"/>
    <property type="project" value="TreeGrafter"/>
</dbReference>
<feature type="compositionally biased region" description="Basic residues" evidence="9">
    <location>
        <begin position="65"/>
        <end position="76"/>
    </location>
</feature>
<proteinExistence type="predicted"/>
<dbReference type="GO" id="GO:0008270">
    <property type="term" value="F:zinc ion binding"/>
    <property type="evidence" value="ECO:0007669"/>
    <property type="project" value="UniProtKB-KW"/>
</dbReference>
<evidence type="ECO:0000256" key="2">
    <source>
        <dbReference type="ARBA" id="ARBA00022664"/>
    </source>
</evidence>
<dbReference type="SUPFAM" id="SSF57756">
    <property type="entry name" value="Retrovirus zinc finger-like domains"/>
    <property type="match status" value="1"/>
</dbReference>
<feature type="region of interest" description="Disordered" evidence="9">
    <location>
        <begin position="61"/>
        <end position="198"/>
    </location>
</feature>
<keyword evidence="3" id="KW-0479">Metal-binding</keyword>
<evidence type="ECO:0000256" key="8">
    <source>
        <dbReference type="PROSITE-ProRule" id="PRU00047"/>
    </source>
</evidence>
<dbReference type="InterPro" id="IPR001878">
    <property type="entry name" value="Znf_CCHC"/>
</dbReference>
<dbReference type="Pfam" id="PF00098">
    <property type="entry name" value="zf-CCHC"/>
    <property type="match status" value="1"/>
</dbReference>
<dbReference type="PROSITE" id="PS50158">
    <property type="entry name" value="ZF_CCHC"/>
    <property type="match status" value="2"/>
</dbReference>
<keyword evidence="7" id="KW-0539">Nucleus</keyword>
<keyword evidence="2" id="KW-0507">mRNA processing</keyword>
<dbReference type="GO" id="GO:0006397">
    <property type="term" value="P:mRNA processing"/>
    <property type="evidence" value="ECO:0007669"/>
    <property type="project" value="UniProtKB-KW"/>
</dbReference>
<reference evidence="11 12" key="1">
    <citation type="submission" date="2019-02" db="EMBL/GenBank/DDBJ databases">
        <title>Genome sequencing of the rare red list fungi Antrodiella citrinella (Flaviporus citrinellus).</title>
        <authorList>
            <person name="Buettner E."/>
            <person name="Kellner H."/>
        </authorList>
    </citation>
    <scope>NUCLEOTIDE SEQUENCE [LARGE SCALE GENOMIC DNA]</scope>
    <source>
        <strain evidence="11 12">DSM 108506</strain>
    </source>
</reference>
<evidence type="ECO:0000256" key="6">
    <source>
        <dbReference type="ARBA" id="ARBA00022833"/>
    </source>
</evidence>
<protein>
    <recommendedName>
        <fullName evidence="10">CCHC-type domain-containing protein</fullName>
    </recommendedName>
</protein>
<feature type="domain" description="CCHC-type" evidence="10">
    <location>
        <begin position="348"/>
        <end position="363"/>
    </location>
</feature>
<dbReference type="Gene3D" id="4.10.60.10">
    <property type="entry name" value="Zinc finger, CCHC-type"/>
    <property type="match status" value="2"/>
</dbReference>
<dbReference type="OrthoDB" id="7608935at2759"/>
<dbReference type="InterPro" id="IPR051644">
    <property type="entry name" value="TRAMP_AT-DNA-binding"/>
</dbReference>
<dbReference type="GO" id="GO:0003723">
    <property type="term" value="F:RNA binding"/>
    <property type="evidence" value="ECO:0007669"/>
    <property type="project" value="TreeGrafter"/>
</dbReference>
<gene>
    <name evidence="11" type="ORF">EUX98_g4805</name>
</gene>
<dbReference type="GO" id="GO:0071038">
    <property type="term" value="P:TRAMP-dependent tRNA surveillance pathway"/>
    <property type="evidence" value="ECO:0007669"/>
    <property type="project" value="TreeGrafter"/>
</dbReference>
<evidence type="ECO:0000256" key="1">
    <source>
        <dbReference type="ARBA" id="ARBA00004123"/>
    </source>
</evidence>
<dbReference type="Proteomes" id="UP000308730">
    <property type="component" value="Unassembled WGS sequence"/>
</dbReference>
<feature type="region of interest" description="Disordered" evidence="9">
    <location>
        <begin position="478"/>
        <end position="702"/>
    </location>
</feature>
<dbReference type="GO" id="GO:0071031">
    <property type="term" value="P:nuclear mRNA surveillance of mRNA 3'-end processing"/>
    <property type="evidence" value="ECO:0007669"/>
    <property type="project" value="TreeGrafter"/>
</dbReference>
<keyword evidence="4" id="KW-0677">Repeat</keyword>
<dbReference type="AlphaFoldDB" id="A0A4S4MUX8"/>
<evidence type="ECO:0000256" key="4">
    <source>
        <dbReference type="ARBA" id="ARBA00022737"/>
    </source>
</evidence>
<feature type="compositionally biased region" description="Basic and acidic residues" evidence="9">
    <location>
        <begin position="521"/>
        <end position="534"/>
    </location>
</feature>
<evidence type="ECO:0000256" key="5">
    <source>
        <dbReference type="ARBA" id="ARBA00022771"/>
    </source>
</evidence>
<feature type="compositionally biased region" description="Gly residues" evidence="9">
    <location>
        <begin position="561"/>
        <end position="578"/>
    </location>
</feature>
<feature type="compositionally biased region" description="Low complexity" evidence="9">
    <location>
        <begin position="647"/>
        <end position="656"/>
    </location>
</feature>
<accession>A0A4S4MUX8</accession>
<dbReference type="PANTHER" id="PTHR46543">
    <property type="entry name" value="ZINC FINGER CCHC DOMAIN-CONTAINING PROTEIN 7"/>
    <property type="match status" value="1"/>
</dbReference>
<dbReference type="SMART" id="SM00343">
    <property type="entry name" value="ZnF_C2HC"/>
    <property type="match status" value="5"/>
</dbReference>
<evidence type="ECO:0000256" key="7">
    <source>
        <dbReference type="ARBA" id="ARBA00023242"/>
    </source>
</evidence>
<dbReference type="InterPro" id="IPR036875">
    <property type="entry name" value="Znf_CCHC_sf"/>
</dbReference>
<dbReference type="PANTHER" id="PTHR46543:SF1">
    <property type="entry name" value="ZINC FINGER CCHC DOMAIN-CONTAINING PROTEIN 7"/>
    <property type="match status" value="1"/>
</dbReference>
<dbReference type="GO" id="GO:0071039">
    <property type="term" value="P:nuclear polyadenylation-dependent CUT catabolic process"/>
    <property type="evidence" value="ECO:0007669"/>
    <property type="project" value="TreeGrafter"/>
</dbReference>
<evidence type="ECO:0000313" key="11">
    <source>
        <dbReference type="EMBL" id="THH29387.1"/>
    </source>
</evidence>
<evidence type="ECO:0000313" key="12">
    <source>
        <dbReference type="Proteomes" id="UP000308730"/>
    </source>
</evidence>
<keyword evidence="6" id="KW-0862">Zinc</keyword>
<sequence length="702" mass="77417">MVSKSPEVIDLTRSPEVIVIDSDVESLYARKSSSNTKATLLDRLSDATGKPIGGNVKLTADGTAKKVRRKKKKKATVLHGGGEDDGVEGLPTPVTSVETTDDGGRDYGKAARSRTGLTLLDRIADTQPPAKASSSKRKHSETSARLEGETRDTERSSKKRRRKEEREEARNRSRSPRPSSRRSRSPEHKRGDTSTTQDSVSSLFFVDVKPADIPIAVKIPISSQPIPSGSGSNNSEADKATKLLLPAHVLLADTNGDAPLEILPPSPLDSDEDDYIDYLDYDDDRRAGAVRYFDDSKGQPEEKSRKLFCKNCGAEGDHRARDCPVIICLTCGARDEHSTRGCPISKVCFSCGMKGHTRQTCPNRRVYNSTHSQYNECDRCGSTVHQTKECPTLWRMYDYVSDNQRTEIIRLRKKKSELPLGQGGEGYIGSDEWCYNCGSSGHLGDDCETVPRRSDVPPDPSAFSFYNIASGPFFDPLRVEKKPAQKPRRPVSMRGDGEETGDGSEFLLPLPGDLGTQGRKKQQERLAKQARDREVQDDDEVDWFAGSAKGLPPKPVTEKNGNGGGSSRGGGGGNGKGLPSGPKKISFGNIGGDGKRFSGKSGGPSHEKRKTYPDDNYVYISRETDSIQIKGASKKYPDERGSRYDSRPSSSSSSFRRYPEDSRNSRNEWSHDRYEDSYSSRRRGGDYNDSRNAPRYKGGYRR</sequence>
<evidence type="ECO:0000256" key="3">
    <source>
        <dbReference type="ARBA" id="ARBA00022723"/>
    </source>
</evidence>
<dbReference type="GO" id="GO:0031499">
    <property type="term" value="C:TRAMP complex"/>
    <property type="evidence" value="ECO:0007669"/>
    <property type="project" value="TreeGrafter"/>
</dbReference>
<feature type="compositionally biased region" description="Basic and acidic residues" evidence="9">
    <location>
        <begin position="140"/>
        <end position="156"/>
    </location>
</feature>
<feature type="compositionally biased region" description="Basic and acidic residues" evidence="9">
    <location>
        <begin position="635"/>
        <end position="646"/>
    </location>
</feature>
<comment type="subcellular location">
    <subcellularLocation>
        <location evidence="1">Nucleus</location>
    </subcellularLocation>
</comment>
<keyword evidence="12" id="KW-1185">Reference proteome</keyword>
<dbReference type="GO" id="GO:0071037">
    <property type="term" value="P:nuclear polyadenylation-dependent snRNA catabolic process"/>
    <property type="evidence" value="ECO:0007669"/>
    <property type="project" value="TreeGrafter"/>
</dbReference>
<evidence type="ECO:0000256" key="9">
    <source>
        <dbReference type="SAM" id="MobiDB-lite"/>
    </source>
</evidence>
<comment type="caution">
    <text evidence="11">The sequence shown here is derived from an EMBL/GenBank/DDBJ whole genome shotgun (WGS) entry which is preliminary data.</text>
</comment>
<organism evidence="11 12">
    <name type="scientific">Antrodiella citrinella</name>
    <dbReference type="NCBI Taxonomy" id="2447956"/>
    <lineage>
        <taxon>Eukaryota</taxon>
        <taxon>Fungi</taxon>
        <taxon>Dikarya</taxon>
        <taxon>Basidiomycota</taxon>
        <taxon>Agaricomycotina</taxon>
        <taxon>Agaricomycetes</taxon>
        <taxon>Polyporales</taxon>
        <taxon>Steccherinaceae</taxon>
        <taxon>Antrodiella</taxon>
    </lineage>
</organism>
<name>A0A4S4MUX8_9APHY</name>